<organism evidence="2 3">
    <name type="scientific">Proteus genomosp. 6</name>
    <dbReference type="NCBI Taxonomy" id="1311820"/>
    <lineage>
        <taxon>Bacteria</taxon>
        <taxon>Pseudomonadati</taxon>
        <taxon>Pseudomonadota</taxon>
        <taxon>Gammaproteobacteria</taxon>
        <taxon>Enterobacterales</taxon>
        <taxon>Morganellaceae</taxon>
        <taxon>Proteus</taxon>
    </lineage>
</organism>
<comment type="similarity">
    <text evidence="1">Belongs to the Hha/YmoA/Cnu family.</text>
</comment>
<evidence type="ECO:0000313" key="3">
    <source>
        <dbReference type="Proteomes" id="UP001436462"/>
    </source>
</evidence>
<evidence type="ECO:0000313" key="2">
    <source>
        <dbReference type="EMBL" id="MEQ5349962.1"/>
    </source>
</evidence>
<dbReference type="Gene3D" id="1.20.1280.40">
    <property type="entry name" value="HHA"/>
    <property type="match status" value="1"/>
</dbReference>
<dbReference type="Pfam" id="PF05321">
    <property type="entry name" value="HHA"/>
    <property type="match status" value="1"/>
</dbReference>
<dbReference type="RefSeq" id="WP_272678916.1">
    <property type="nucleotide sequence ID" value="NZ_JBEEWF010000015.1"/>
</dbReference>
<gene>
    <name evidence="2" type="ORF">ABN253_17490</name>
</gene>
<protein>
    <submittedName>
        <fullName evidence="2">Hha/YmoA family nucleoid-associated regulatory protein</fullName>
    </submittedName>
</protein>
<name>A0ABV1LEZ8_9GAMM</name>
<comment type="caution">
    <text evidence="2">The sequence shown here is derived from an EMBL/GenBank/DDBJ whole genome shotgun (WGS) entry which is preliminary data.</text>
</comment>
<dbReference type="InterPro" id="IPR036666">
    <property type="entry name" value="HHA_sf"/>
</dbReference>
<sequence>MKNKFDWLKQLRRCQNMSTLDTVSVRIMAKLAAKEKEHFQLALDHRKAEIVMNQYYDHVPVSVWKYVE</sequence>
<accession>A0ABV1LEZ8</accession>
<proteinExistence type="inferred from homology"/>
<dbReference type="Proteomes" id="UP001436462">
    <property type="component" value="Unassembled WGS sequence"/>
</dbReference>
<dbReference type="InterPro" id="IPR007985">
    <property type="entry name" value="Hemolysn_expr_modulating_HHA"/>
</dbReference>
<reference evidence="2 3" key="1">
    <citation type="submission" date="2024-04" db="EMBL/GenBank/DDBJ databases">
        <title>Role of Flies in the Dissemination of Carbapenem-Resistant Enterobacteriaceae (CRE): An Epidemiological and Genomic Study in China.</title>
        <authorList>
            <person name="Kaichao C."/>
            <person name="Zhang R."/>
            <person name="Chen S."/>
        </authorList>
    </citation>
    <scope>NUCLEOTIDE SEQUENCE [LARGE SCALE GENOMIC DNA]</scope>
    <source>
        <strain evidence="3">fly-1011</strain>
    </source>
</reference>
<evidence type="ECO:0000256" key="1">
    <source>
        <dbReference type="ARBA" id="ARBA00010526"/>
    </source>
</evidence>
<keyword evidence="3" id="KW-1185">Reference proteome</keyword>
<dbReference type="EMBL" id="JBEEWF010000015">
    <property type="protein sequence ID" value="MEQ5349962.1"/>
    <property type="molecule type" value="Genomic_DNA"/>
</dbReference>
<dbReference type="SUPFAM" id="SSF68989">
    <property type="entry name" value="Hemolysin expression modulating protein HHA"/>
    <property type="match status" value="1"/>
</dbReference>